<organism evidence="14 15">
    <name type="scientific">Salininema proteolyticum</name>
    <dbReference type="NCBI Taxonomy" id="1607685"/>
    <lineage>
        <taxon>Bacteria</taxon>
        <taxon>Bacillati</taxon>
        <taxon>Actinomycetota</taxon>
        <taxon>Actinomycetes</taxon>
        <taxon>Glycomycetales</taxon>
        <taxon>Glycomycetaceae</taxon>
        <taxon>Salininema</taxon>
    </lineage>
</organism>
<keyword evidence="7" id="KW-0460">Magnesium</keyword>
<keyword evidence="10 11" id="KW-0472">Membrane</keyword>
<dbReference type="PRINTS" id="PR00119">
    <property type="entry name" value="CATATPASE"/>
</dbReference>
<protein>
    <submittedName>
        <fullName evidence="14">Heavy metal translocating P-type ATPase</fullName>
    </submittedName>
</protein>
<name>A0ABV8TWD3_9ACTN</name>
<evidence type="ECO:0000256" key="7">
    <source>
        <dbReference type="ARBA" id="ARBA00022842"/>
    </source>
</evidence>
<keyword evidence="15" id="KW-1185">Reference proteome</keyword>
<dbReference type="EMBL" id="JBHSDK010000009">
    <property type="protein sequence ID" value="MFC4334760.1"/>
    <property type="molecule type" value="Genomic_DNA"/>
</dbReference>
<feature type="domain" description="P-type ATPase A" evidence="13">
    <location>
        <begin position="118"/>
        <end position="218"/>
    </location>
</feature>
<feature type="region of interest" description="Disordered" evidence="12">
    <location>
        <begin position="156"/>
        <end position="192"/>
    </location>
</feature>
<dbReference type="InterPro" id="IPR059000">
    <property type="entry name" value="ATPase_P-type_domA"/>
</dbReference>
<dbReference type="SUPFAM" id="SSF56784">
    <property type="entry name" value="HAD-like"/>
    <property type="match status" value="1"/>
</dbReference>
<evidence type="ECO:0000256" key="11">
    <source>
        <dbReference type="RuleBase" id="RU362081"/>
    </source>
</evidence>
<dbReference type="Pfam" id="PF00122">
    <property type="entry name" value="E1-E2_ATPase"/>
    <property type="match status" value="1"/>
</dbReference>
<keyword evidence="8" id="KW-1278">Translocase</keyword>
<proteinExistence type="inferred from homology"/>
<sequence>MFARIWSLADVRWAALALGFFAAAGTAQLSGAPTWTHTALYALTYAAGGWAPAWEGLLALRKPRFEVDLLMVAAAVAAAAIGQWLDGALLIVIFATSGALESVLTERTERSLKALLDLTPEKASVIEDGEETAKPAKDLRAGDVITVRPGERIAGDGTVTAGQSEVDESTVTGESLPRPKSPGDPVLSGTVNGTGALTARLTRDAEDSIVARIARQVEEAAASKSRTQLTIERLEQPYSLGVVAATLLLLALPLWLGAAFEPTLLRAMTFMIVASPCALVLATMPPLLSAIALAGRKGVLVKNALTIERLAGAERAAFDKTGTLTDGRPSAAEVVVLAGSEAELREAVASAEGPSEHPLARALRELGTPRPVTDFRAEPGRGVSAVLDGERVAVGRPDAEGEDSLTGEAAEAAERLESEGLTVVAVRRGGKAIGLVGLTDSLRPDAAEAVALLRASGLEPALVSGDGDAACRRAAEEAGIADRRSRRLPGQKADDVATGNCLYVGDGVNDAPALAGAHVSAAMGSRGTALALESADMVLVRDRLTALPRMVRLARKAERTAKANLVFAGTVIAGLVAWDLVGTLPLVVGVAGHELSTVVVCLNGLRLLRSKHW</sequence>
<keyword evidence="6 11" id="KW-0067">ATP-binding</keyword>
<dbReference type="InterPro" id="IPR027256">
    <property type="entry name" value="P-typ_ATPase_IB"/>
</dbReference>
<dbReference type="Pfam" id="PF00702">
    <property type="entry name" value="Hydrolase"/>
    <property type="match status" value="1"/>
</dbReference>
<dbReference type="InterPro" id="IPR008250">
    <property type="entry name" value="ATPase_P-typ_transduc_dom_A_sf"/>
</dbReference>
<evidence type="ECO:0000256" key="2">
    <source>
        <dbReference type="ARBA" id="ARBA00006024"/>
    </source>
</evidence>
<dbReference type="InterPro" id="IPR023299">
    <property type="entry name" value="ATPase_P-typ_cyto_dom_N"/>
</dbReference>
<comment type="similarity">
    <text evidence="2 11">Belongs to the cation transport ATPase (P-type) (TC 3.A.3) family. Type IB subfamily.</text>
</comment>
<feature type="transmembrane region" description="Helical" evidence="11">
    <location>
        <begin position="560"/>
        <end position="578"/>
    </location>
</feature>
<evidence type="ECO:0000259" key="13">
    <source>
        <dbReference type="Pfam" id="PF00122"/>
    </source>
</evidence>
<evidence type="ECO:0000256" key="1">
    <source>
        <dbReference type="ARBA" id="ARBA00004651"/>
    </source>
</evidence>
<reference evidence="15" key="1">
    <citation type="journal article" date="2019" name="Int. J. Syst. Evol. Microbiol.">
        <title>The Global Catalogue of Microorganisms (GCM) 10K type strain sequencing project: providing services to taxonomists for standard genome sequencing and annotation.</title>
        <authorList>
            <consortium name="The Broad Institute Genomics Platform"/>
            <consortium name="The Broad Institute Genome Sequencing Center for Infectious Disease"/>
            <person name="Wu L."/>
            <person name="Ma J."/>
        </authorList>
    </citation>
    <scope>NUCLEOTIDE SEQUENCE [LARGE SCALE GENOMIC DNA]</scope>
    <source>
        <strain evidence="15">IBRC-M 10908</strain>
    </source>
</reference>
<evidence type="ECO:0000313" key="14">
    <source>
        <dbReference type="EMBL" id="MFC4334760.1"/>
    </source>
</evidence>
<comment type="caution">
    <text evidence="14">The sequence shown here is derived from an EMBL/GenBank/DDBJ whole genome shotgun (WGS) entry which is preliminary data.</text>
</comment>
<dbReference type="RefSeq" id="WP_380618771.1">
    <property type="nucleotide sequence ID" value="NZ_JBHSDK010000009.1"/>
</dbReference>
<evidence type="ECO:0000256" key="3">
    <source>
        <dbReference type="ARBA" id="ARBA00022692"/>
    </source>
</evidence>
<comment type="subcellular location">
    <subcellularLocation>
        <location evidence="1">Cell membrane</location>
        <topology evidence="1">Multi-pass membrane protein</topology>
    </subcellularLocation>
</comment>
<dbReference type="NCBIfam" id="TIGR01494">
    <property type="entry name" value="ATPase_P-type"/>
    <property type="match status" value="1"/>
</dbReference>
<dbReference type="InterPro" id="IPR036412">
    <property type="entry name" value="HAD-like_sf"/>
</dbReference>
<dbReference type="SUPFAM" id="SSF81653">
    <property type="entry name" value="Calcium ATPase, transduction domain A"/>
    <property type="match status" value="1"/>
</dbReference>
<gene>
    <name evidence="14" type="ORF">ACFPET_06075</name>
</gene>
<dbReference type="InterPro" id="IPR001757">
    <property type="entry name" value="P_typ_ATPase"/>
</dbReference>
<evidence type="ECO:0000256" key="4">
    <source>
        <dbReference type="ARBA" id="ARBA00022723"/>
    </source>
</evidence>
<dbReference type="PANTHER" id="PTHR43079:SF1">
    <property type="entry name" value="CADMIUM_ZINC-TRANSPORTING ATPASE HMA1, CHLOROPLASTIC-RELATED"/>
    <property type="match status" value="1"/>
</dbReference>
<keyword evidence="3 11" id="KW-0812">Transmembrane</keyword>
<dbReference type="InterPro" id="IPR023298">
    <property type="entry name" value="ATPase_P-typ_TM_dom_sf"/>
</dbReference>
<dbReference type="Proteomes" id="UP001595823">
    <property type="component" value="Unassembled WGS sequence"/>
</dbReference>
<dbReference type="PROSITE" id="PS00154">
    <property type="entry name" value="ATPASE_E1_E2"/>
    <property type="match status" value="1"/>
</dbReference>
<comment type="caution">
    <text evidence="11">Lacks conserved residue(s) required for the propagation of feature annotation.</text>
</comment>
<dbReference type="Gene3D" id="2.70.150.10">
    <property type="entry name" value="Calcium-transporting ATPase, cytoplasmic transduction domain A"/>
    <property type="match status" value="1"/>
</dbReference>
<dbReference type="Gene3D" id="3.40.1110.10">
    <property type="entry name" value="Calcium-transporting ATPase, cytoplasmic domain N"/>
    <property type="match status" value="1"/>
</dbReference>
<dbReference type="Gene3D" id="3.40.50.1000">
    <property type="entry name" value="HAD superfamily/HAD-like"/>
    <property type="match status" value="1"/>
</dbReference>
<evidence type="ECO:0000256" key="6">
    <source>
        <dbReference type="ARBA" id="ARBA00022840"/>
    </source>
</evidence>
<evidence type="ECO:0000256" key="10">
    <source>
        <dbReference type="ARBA" id="ARBA00023136"/>
    </source>
</evidence>
<keyword evidence="5 11" id="KW-0547">Nucleotide-binding</keyword>
<dbReference type="NCBIfam" id="TIGR01525">
    <property type="entry name" value="ATPase-IB_hvy"/>
    <property type="match status" value="1"/>
</dbReference>
<evidence type="ECO:0000256" key="5">
    <source>
        <dbReference type="ARBA" id="ARBA00022741"/>
    </source>
</evidence>
<evidence type="ECO:0000256" key="9">
    <source>
        <dbReference type="ARBA" id="ARBA00022989"/>
    </source>
</evidence>
<keyword evidence="9 11" id="KW-1133">Transmembrane helix</keyword>
<feature type="transmembrane region" description="Helical" evidence="11">
    <location>
        <begin position="270"/>
        <end position="294"/>
    </location>
</feature>
<accession>A0ABV8TWD3</accession>
<evidence type="ECO:0000256" key="12">
    <source>
        <dbReference type="SAM" id="MobiDB-lite"/>
    </source>
</evidence>
<dbReference type="PANTHER" id="PTHR43079">
    <property type="entry name" value="PROBABLE CADMIUM/ZINC-TRANSPORTING ATPASE HMA1"/>
    <property type="match status" value="1"/>
</dbReference>
<dbReference type="InterPro" id="IPR051949">
    <property type="entry name" value="Cation_Transport_ATPase"/>
</dbReference>
<dbReference type="SUPFAM" id="SSF81665">
    <property type="entry name" value="Calcium ATPase, transmembrane domain M"/>
    <property type="match status" value="1"/>
</dbReference>
<evidence type="ECO:0000313" key="15">
    <source>
        <dbReference type="Proteomes" id="UP001595823"/>
    </source>
</evidence>
<keyword evidence="11" id="KW-1003">Cell membrane</keyword>
<dbReference type="InterPro" id="IPR018303">
    <property type="entry name" value="ATPase_P-typ_P_site"/>
</dbReference>
<feature type="transmembrane region" description="Helical" evidence="11">
    <location>
        <begin position="238"/>
        <end position="258"/>
    </location>
</feature>
<keyword evidence="4 11" id="KW-0479">Metal-binding</keyword>
<evidence type="ECO:0000256" key="8">
    <source>
        <dbReference type="ARBA" id="ARBA00022967"/>
    </source>
</evidence>
<dbReference type="InterPro" id="IPR023214">
    <property type="entry name" value="HAD_sf"/>
</dbReference>